<feature type="compositionally biased region" description="Low complexity" evidence="2">
    <location>
        <begin position="373"/>
        <end position="389"/>
    </location>
</feature>
<feature type="compositionally biased region" description="Low complexity" evidence="2">
    <location>
        <begin position="497"/>
        <end position="509"/>
    </location>
</feature>
<dbReference type="PANTHER" id="PTHR31997">
    <property type="entry name" value="AGAP003710-PA"/>
    <property type="match status" value="1"/>
</dbReference>
<feature type="region of interest" description="Disordered" evidence="2">
    <location>
        <begin position="566"/>
        <end position="600"/>
    </location>
</feature>
<dbReference type="PANTHER" id="PTHR31997:SF0">
    <property type="entry name" value="PRIMARY CILIUM ASSEMBLY PROTEIN FAM149B1"/>
    <property type="match status" value="1"/>
</dbReference>
<reference evidence="4" key="3">
    <citation type="submission" date="2025-09" db="UniProtKB">
        <authorList>
            <consortium name="Ensembl"/>
        </authorList>
    </citation>
    <scope>IDENTIFICATION</scope>
</reference>
<dbReference type="Proteomes" id="UP000694395">
    <property type="component" value="Chromosome 23"/>
</dbReference>
<protein>
    <submittedName>
        <fullName evidence="4">Family with sequence similarity 149 member B1</fullName>
    </submittedName>
</protein>
<dbReference type="GeneTree" id="ENSGT00530000063727"/>
<feature type="compositionally biased region" description="Low complexity" evidence="2">
    <location>
        <begin position="193"/>
        <end position="204"/>
    </location>
</feature>
<dbReference type="InterPro" id="IPR022194">
    <property type="entry name" value="DUF3719"/>
</dbReference>
<feature type="region of interest" description="Disordered" evidence="2">
    <location>
        <begin position="467"/>
        <end position="539"/>
    </location>
</feature>
<feature type="compositionally biased region" description="Basic residues" evidence="2">
    <location>
        <begin position="390"/>
        <end position="405"/>
    </location>
</feature>
<feature type="region of interest" description="Disordered" evidence="2">
    <location>
        <begin position="681"/>
        <end position="728"/>
    </location>
</feature>
<gene>
    <name evidence="4" type="primary">LOC110502517</name>
</gene>
<proteinExistence type="inferred from homology"/>
<reference evidence="4" key="1">
    <citation type="submission" date="2020-07" db="EMBL/GenBank/DDBJ databases">
        <title>A long reads based de novo assembly of the rainbow trout Arlee double haploid line genome.</title>
        <authorList>
            <person name="Gao G."/>
            <person name="Palti Y."/>
        </authorList>
    </citation>
    <scope>NUCLEOTIDE SEQUENCE [LARGE SCALE GENOMIC DNA]</scope>
</reference>
<dbReference type="AlphaFoldDB" id="A0A8C7TJB5"/>
<evidence type="ECO:0000313" key="5">
    <source>
        <dbReference type="Proteomes" id="UP000694395"/>
    </source>
</evidence>
<feature type="compositionally biased region" description="Basic and acidic residues" evidence="2">
    <location>
        <begin position="1"/>
        <end position="15"/>
    </location>
</feature>
<dbReference type="GeneID" id="110502517"/>
<accession>A0A8C7TJB5</accession>
<evidence type="ECO:0000256" key="2">
    <source>
        <dbReference type="SAM" id="MobiDB-lite"/>
    </source>
</evidence>
<evidence type="ECO:0000313" key="4">
    <source>
        <dbReference type="Ensembl" id="ENSOMYP00000084307.2"/>
    </source>
</evidence>
<evidence type="ECO:0000259" key="3">
    <source>
        <dbReference type="Pfam" id="PF12516"/>
    </source>
</evidence>
<organism evidence="4 5">
    <name type="scientific">Oncorhynchus mykiss</name>
    <name type="common">Rainbow trout</name>
    <name type="synonym">Salmo gairdneri</name>
    <dbReference type="NCBI Taxonomy" id="8022"/>
    <lineage>
        <taxon>Eukaryota</taxon>
        <taxon>Metazoa</taxon>
        <taxon>Chordata</taxon>
        <taxon>Craniata</taxon>
        <taxon>Vertebrata</taxon>
        <taxon>Euteleostomi</taxon>
        <taxon>Actinopterygii</taxon>
        <taxon>Neopterygii</taxon>
        <taxon>Teleostei</taxon>
        <taxon>Protacanthopterygii</taxon>
        <taxon>Salmoniformes</taxon>
        <taxon>Salmonidae</taxon>
        <taxon>Salmoninae</taxon>
        <taxon>Oncorhynchus</taxon>
    </lineage>
</organism>
<dbReference type="OrthoDB" id="2134133at2759"/>
<feature type="region of interest" description="Disordered" evidence="2">
    <location>
        <begin position="373"/>
        <end position="408"/>
    </location>
</feature>
<keyword evidence="5" id="KW-1185">Reference proteome</keyword>
<dbReference type="GO" id="GO:0061512">
    <property type="term" value="P:protein localization to cilium"/>
    <property type="evidence" value="ECO:0007669"/>
    <property type="project" value="TreeGrafter"/>
</dbReference>
<feature type="region of interest" description="Disordered" evidence="2">
    <location>
        <begin position="234"/>
        <end position="257"/>
    </location>
</feature>
<dbReference type="KEGG" id="omy:110502517"/>
<evidence type="ECO:0000256" key="1">
    <source>
        <dbReference type="ARBA" id="ARBA00008309"/>
    </source>
</evidence>
<dbReference type="GO" id="GO:0060271">
    <property type="term" value="P:cilium assembly"/>
    <property type="evidence" value="ECO:0007669"/>
    <property type="project" value="TreeGrafter"/>
</dbReference>
<comment type="similarity">
    <text evidence="1">Belongs to the FAM149 family.</text>
</comment>
<feature type="compositionally biased region" description="Basic and acidic residues" evidence="2">
    <location>
        <begin position="467"/>
        <end position="476"/>
    </location>
</feature>
<dbReference type="Pfam" id="PF12516">
    <property type="entry name" value="DUF3719"/>
    <property type="match status" value="1"/>
</dbReference>
<dbReference type="RefSeq" id="XP_021436260.2">
    <property type="nucleotide sequence ID" value="XM_021580585.2"/>
</dbReference>
<dbReference type="Ensembl" id="ENSOMYT00000091835.2">
    <property type="protein sequence ID" value="ENSOMYP00000084307.2"/>
    <property type="gene ID" value="ENSOMYG00000038891.2"/>
</dbReference>
<name>A0A8C7TJB5_ONCMY</name>
<feature type="domain" description="DUF3719" evidence="3">
    <location>
        <begin position="144"/>
        <end position="195"/>
    </location>
</feature>
<dbReference type="InterPro" id="IPR039630">
    <property type="entry name" value="FAM149"/>
</dbReference>
<feature type="region of interest" description="Disordered" evidence="2">
    <location>
        <begin position="193"/>
        <end position="222"/>
    </location>
</feature>
<feature type="region of interest" description="Disordered" evidence="2">
    <location>
        <begin position="76"/>
        <end position="100"/>
    </location>
</feature>
<sequence>MHDERGHTGGHEPINRKRRMISRYSRRTVSHNLEVRGISRSSLDHHPLPEEVDNDFLPHCLLHDLQEAVSTYNSSEMTSAASRRSDCPTATTGDTTRPWSGIHSYTETGISTERSSVFSWGYDEFDKVASRQVQQMFEEIDEELYEGRGGAHLRGLQDECHQWAFRFPHLRILGSQLVCPNDEGFQWYATSGEGTGTASSSGAGQKDSISSKPQDKDKPGPCTDLCVQGRKAVLSRPSEDVDHPPGTPSGSRGHDRPRVIEAEGLMEEYLAFDCSDLDDKWERGCMGAGRRWYGLPPVSPYRCRRQAVLDLLFDDVWRELFGWMEELVRRHWEGCVSDDEKNAVNFSPSQSDAQNPFLLLSTLPSLLPRLGQSRVPQLTGTPQPQTTKSRGSKHKPRRKSKKQKKSSTICNSHLEAKCCRSTPSTAFSRVPVEAAVTHHNLNELIVIHGIPLQQRNLGVMERAQYGDHKDPEERVMTHRPGSTVIPSSKLRPRRVLEQSSSSLSRPAQSARRRKPPPRTLLPLVPSLTQSSAAGSMDEVIRGTRLPTASDRLASPPMPLSRNTLLPPIGTGDAEPRHSGQHFRPTQRHRDSSSRAHSAVTDEAGSLLARDRLHQLDVFSRPNTTHTYRSDTPYRRSFTVLDNIGQGRPGRASVGTDSLGIGVTGISLGISSSSFLDSFAHHPLGHSPIEDEEEPDTQAPPPALLVPVSVPASSHNRGGFMSRSSRPGL</sequence>
<reference evidence="4" key="2">
    <citation type="submission" date="2025-08" db="UniProtKB">
        <authorList>
            <consortium name="Ensembl"/>
        </authorList>
    </citation>
    <scope>IDENTIFICATION</scope>
</reference>
<feature type="region of interest" description="Disordered" evidence="2">
    <location>
        <begin position="1"/>
        <end position="23"/>
    </location>
</feature>
<feature type="compositionally biased region" description="Low complexity" evidence="2">
    <location>
        <begin position="704"/>
        <end position="713"/>
    </location>
</feature>